<reference evidence="5 6" key="1">
    <citation type="submission" date="2020-12" db="EMBL/GenBank/DDBJ databases">
        <title>Effect of drift, selection, and recombination on the evolution of hybrid genomes in Candida yeast pathogens.</title>
        <authorList>
            <person name="Mixao V."/>
            <person name="Ksiezopolska E."/>
            <person name="Saus E."/>
            <person name="Boekhout T."/>
            <person name="Gacser A."/>
            <person name="Gabaldon T."/>
        </authorList>
    </citation>
    <scope>NUCLEOTIDE SEQUENCE [LARGE SCALE GENOMIC DNA]</scope>
    <source>
        <strain evidence="5 6">BP57</strain>
    </source>
</reference>
<evidence type="ECO:0000256" key="2">
    <source>
        <dbReference type="ARBA" id="ARBA00022801"/>
    </source>
</evidence>
<evidence type="ECO:0000313" key="6">
    <source>
        <dbReference type="Proteomes" id="UP000669133"/>
    </source>
</evidence>
<keyword evidence="2" id="KW-0378">Hydrolase</keyword>
<evidence type="ECO:0000256" key="3">
    <source>
        <dbReference type="SAM" id="MobiDB-lite"/>
    </source>
</evidence>
<dbReference type="EMBL" id="JAEOAQ010000007">
    <property type="protein sequence ID" value="KAG5417114.1"/>
    <property type="molecule type" value="Genomic_DNA"/>
</dbReference>
<accession>A0A8H7ZAV2</accession>
<feature type="compositionally biased region" description="Basic and acidic residues" evidence="3">
    <location>
        <begin position="360"/>
        <end position="370"/>
    </location>
</feature>
<sequence length="459" mass="51173">MDVLQKVVYDEQQKVPIARIATKASVKLISSSSSTIQHNNSNNNNNNNSTPTSTEYYESRYVPEAWASDSRGTYGGDLISQGLNAAWQSVLNRSKDVATAASPNDGLNFQPHSLHTYFVKAGSSESVMRWEVIKVSDSRNFANRCVLGYQSHSGVLVVTLQVSFTRDNDVVVKQRQFEQQMAQVVAQGEGEGQEGEKQVKHWPLVFKRNPGPMFYKYRDNLQDLDVRTLYYSNHITRAMPKEFFKHSDNFNLNTTADQELGMFIKVNDDLNGVVVDGSEKEKEKEQRNGTSPSAIELVRRKYLALAYASDSFWASTLMKALGLPVGFSNFKTVSLDHTLYFHDSNFEIGKSTNNNKQKKKTETGSKKEKSNDVTGACAIDLDNDNWIYMETQFVSLGNNRSVAIINFYSLENDGTLIATAVQENYGVFPKQVVDNSRELHAKSNGKSTAPAGVTGGAKL</sequence>
<dbReference type="GO" id="GO:0005782">
    <property type="term" value="C:peroxisomal matrix"/>
    <property type="evidence" value="ECO:0007669"/>
    <property type="project" value="TreeGrafter"/>
</dbReference>
<dbReference type="GO" id="GO:0047617">
    <property type="term" value="F:fatty acyl-CoA hydrolase activity"/>
    <property type="evidence" value="ECO:0007669"/>
    <property type="project" value="InterPro"/>
</dbReference>
<dbReference type="InterPro" id="IPR003703">
    <property type="entry name" value="Acyl_CoA_thio"/>
</dbReference>
<dbReference type="Pfam" id="PF13622">
    <property type="entry name" value="4HBT_3"/>
    <property type="match status" value="1"/>
</dbReference>
<evidence type="ECO:0000256" key="1">
    <source>
        <dbReference type="ARBA" id="ARBA00006538"/>
    </source>
</evidence>
<dbReference type="Proteomes" id="UP000669133">
    <property type="component" value="Unassembled WGS sequence"/>
</dbReference>
<dbReference type="SUPFAM" id="SSF54637">
    <property type="entry name" value="Thioesterase/thiol ester dehydrase-isomerase"/>
    <property type="match status" value="2"/>
</dbReference>
<proteinExistence type="inferred from homology"/>
<dbReference type="OrthoDB" id="68328at2759"/>
<dbReference type="InterPro" id="IPR049449">
    <property type="entry name" value="TesB_ACOT8-like_N"/>
</dbReference>
<organism evidence="5 6">
    <name type="scientific">Candida metapsilosis</name>
    <dbReference type="NCBI Taxonomy" id="273372"/>
    <lineage>
        <taxon>Eukaryota</taxon>
        <taxon>Fungi</taxon>
        <taxon>Dikarya</taxon>
        <taxon>Ascomycota</taxon>
        <taxon>Saccharomycotina</taxon>
        <taxon>Pichiomycetes</taxon>
        <taxon>Debaryomycetaceae</taxon>
        <taxon>Candida/Lodderomyces clade</taxon>
        <taxon>Candida</taxon>
    </lineage>
</organism>
<dbReference type="PANTHER" id="PTHR11066:SF34">
    <property type="entry name" value="ACYL-COENZYME A THIOESTERASE 8"/>
    <property type="match status" value="1"/>
</dbReference>
<comment type="caution">
    <text evidence="5">The sequence shown here is derived from an EMBL/GenBank/DDBJ whole genome shotgun (WGS) entry which is preliminary data.</text>
</comment>
<dbReference type="PANTHER" id="PTHR11066">
    <property type="entry name" value="ACYL-COA THIOESTERASE"/>
    <property type="match status" value="1"/>
</dbReference>
<keyword evidence="6" id="KW-1185">Reference proteome</keyword>
<dbReference type="GeneID" id="93653376"/>
<feature type="region of interest" description="Disordered" evidence="3">
    <location>
        <begin position="34"/>
        <end position="54"/>
    </location>
</feature>
<evidence type="ECO:0000313" key="5">
    <source>
        <dbReference type="EMBL" id="KAG5417114.1"/>
    </source>
</evidence>
<dbReference type="RefSeq" id="XP_067546230.1">
    <property type="nucleotide sequence ID" value="XM_067693850.1"/>
</dbReference>
<feature type="region of interest" description="Disordered" evidence="3">
    <location>
        <begin position="439"/>
        <end position="459"/>
    </location>
</feature>
<dbReference type="GO" id="GO:0009062">
    <property type="term" value="P:fatty acid catabolic process"/>
    <property type="evidence" value="ECO:0007669"/>
    <property type="project" value="TreeGrafter"/>
</dbReference>
<dbReference type="InterPro" id="IPR029069">
    <property type="entry name" value="HotDog_dom_sf"/>
</dbReference>
<dbReference type="InterPro" id="IPR042171">
    <property type="entry name" value="Acyl-CoA_hotdog"/>
</dbReference>
<name>A0A8H7ZAV2_9ASCO</name>
<feature type="region of interest" description="Disordered" evidence="3">
    <location>
        <begin position="351"/>
        <end position="370"/>
    </location>
</feature>
<comment type="similarity">
    <text evidence="1">Belongs to the C/M/P thioester hydrolase family.</text>
</comment>
<feature type="domain" description="Acyl-CoA thioesterase-like N-terminal HotDog" evidence="4">
    <location>
        <begin position="63"/>
        <end position="164"/>
    </location>
</feature>
<dbReference type="AlphaFoldDB" id="A0A8H7ZAV2"/>
<dbReference type="GO" id="GO:0006637">
    <property type="term" value="P:acyl-CoA metabolic process"/>
    <property type="evidence" value="ECO:0007669"/>
    <property type="project" value="InterPro"/>
</dbReference>
<gene>
    <name evidence="5" type="ORF">I9W82_004747</name>
</gene>
<dbReference type="CDD" id="cd03444">
    <property type="entry name" value="Thioesterase_II_repeat1"/>
    <property type="match status" value="1"/>
</dbReference>
<evidence type="ECO:0000259" key="4">
    <source>
        <dbReference type="Pfam" id="PF13622"/>
    </source>
</evidence>
<dbReference type="Gene3D" id="2.40.160.210">
    <property type="entry name" value="Acyl-CoA thioesterase, double hotdog domain"/>
    <property type="match status" value="1"/>
</dbReference>
<dbReference type="CDD" id="cd03445">
    <property type="entry name" value="Thioesterase_II_repeat2"/>
    <property type="match status" value="1"/>
</dbReference>
<protein>
    <recommendedName>
        <fullName evidence="4">Acyl-CoA thioesterase-like N-terminal HotDog domain-containing protein</fullName>
    </recommendedName>
</protein>